<protein>
    <submittedName>
        <fullName evidence="1">Uncharacterized protein</fullName>
    </submittedName>
</protein>
<dbReference type="InParanoid" id="E2BLY3"/>
<evidence type="ECO:0000313" key="2">
    <source>
        <dbReference type="Proteomes" id="UP000008237"/>
    </source>
</evidence>
<dbReference type="EMBL" id="GL449061">
    <property type="protein sequence ID" value="EFN83297.1"/>
    <property type="molecule type" value="Genomic_DNA"/>
</dbReference>
<proteinExistence type="predicted"/>
<dbReference type="Proteomes" id="UP000008237">
    <property type="component" value="Unassembled WGS sequence"/>
</dbReference>
<reference evidence="1 2" key="1">
    <citation type="journal article" date="2010" name="Science">
        <title>Genomic comparison of the ants Camponotus floridanus and Harpegnathos saltator.</title>
        <authorList>
            <person name="Bonasio R."/>
            <person name="Zhang G."/>
            <person name="Ye C."/>
            <person name="Mutti N.S."/>
            <person name="Fang X."/>
            <person name="Qin N."/>
            <person name="Donahue G."/>
            <person name="Yang P."/>
            <person name="Li Q."/>
            <person name="Li C."/>
            <person name="Zhang P."/>
            <person name="Huang Z."/>
            <person name="Berger S.L."/>
            <person name="Reinberg D."/>
            <person name="Wang J."/>
            <person name="Liebig J."/>
        </authorList>
    </citation>
    <scope>NUCLEOTIDE SEQUENCE [LARGE SCALE GENOMIC DNA]</scope>
    <source>
        <strain evidence="1 2">R22 G/1</strain>
    </source>
</reference>
<evidence type="ECO:0000313" key="1">
    <source>
        <dbReference type="EMBL" id="EFN83297.1"/>
    </source>
</evidence>
<gene>
    <name evidence="1" type="ORF">EAI_15533</name>
</gene>
<feature type="non-terminal residue" evidence="1">
    <location>
        <position position="1"/>
    </location>
</feature>
<name>E2BLY3_HARSA</name>
<dbReference type="AlphaFoldDB" id="E2BLY3"/>
<accession>E2BLY3</accession>
<sequence>ALEATNKLKEYNKSCYDARHRKPTTYKTGDFVLIRDGHSKIGGSKKLKSKYKGPYQITKILNNNRYVVTDIPGFNVTSKPYNSILSSDKIKPW</sequence>
<organism evidence="2">
    <name type="scientific">Harpegnathos saltator</name>
    <name type="common">Jerdon's jumping ant</name>
    <dbReference type="NCBI Taxonomy" id="610380"/>
    <lineage>
        <taxon>Eukaryota</taxon>
        <taxon>Metazoa</taxon>
        <taxon>Ecdysozoa</taxon>
        <taxon>Arthropoda</taxon>
        <taxon>Hexapoda</taxon>
        <taxon>Insecta</taxon>
        <taxon>Pterygota</taxon>
        <taxon>Neoptera</taxon>
        <taxon>Endopterygota</taxon>
        <taxon>Hymenoptera</taxon>
        <taxon>Apocrita</taxon>
        <taxon>Aculeata</taxon>
        <taxon>Formicoidea</taxon>
        <taxon>Formicidae</taxon>
        <taxon>Ponerinae</taxon>
        <taxon>Ponerini</taxon>
        <taxon>Harpegnathos</taxon>
    </lineage>
</organism>
<keyword evidence="2" id="KW-1185">Reference proteome</keyword>
<feature type="non-terminal residue" evidence="1">
    <location>
        <position position="93"/>
    </location>
</feature>
<dbReference type="OMA" id="RIKPWIK"/>